<evidence type="ECO:0000313" key="9">
    <source>
        <dbReference type="Proteomes" id="UP000221369"/>
    </source>
</evidence>
<keyword evidence="9" id="KW-1185">Reference proteome</keyword>
<comment type="subcellular location">
    <subcellularLocation>
        <location evidence="1">Cell membrane</location>
        <topology evidence="1">Multi-pass membrane protein</topology>
    </subcellularLocation>
</comment>
<dbReference type="GO" id="GO:0005886">
    <property type="term" value="C:plasma membrane"/>
    <property type="evidence" value="ECO:0007669"/>
    <property type="project" value="UniProtKB-SubCell"/>
</dbReference>
<dbReference type="AlphaFoldDB" id="A0A2A9E099"/>
<evidence type="ECO:0000259" key="7">
    <source>
        <dbReference type="Pfam" id="PF00482"/>
    </source>
</evidence>
<gene>
    <name evidence="8" type="ORF">ATJ78_2575</name>
</gene>
<name>A0A2A9E099_9MICO</name>
<feature type="domain" description="Type II secretion system protein GspF" evidence="7">
    <location>
        <begin position="177"/>
        <end position="302"/>
    </location>
</feature>
<evidence type="ECO:0000313" key="8">
    <source>
        <dbReference type="EMBL" id="PFG31600.1"/>
    </source>
</evidence>
<evidence type="ECO:0000256" key="3">
    <source>
        <dbReference type="ARBA" id="ARBA00022692"/>
    </source>
</evidence>
<feature type="transmembrane region" description="Helical" evidence="6">
    <location>
        <begin position="283"/>
        <end position="309"/>
    </location>
</feature>
<proteinExistence type="predicted"/>
<dbReference type="InterPro" id="IPR018076">
    <property type="entry name" value="T2SS_GspF_dom"/>
</dbReference>
<evidence type="ECO:0000256" key="4">
    <source>
        <dbReference type="ARBA" id="ARBA00022989"/>
    </source>
</evidence>
<evidence type="ECO:0000256" key="2">
    <source>
        <dbReference type="ARBA" id="ARBA00022475"/>
    </source>
</evidence>
<evidence type="ECO:0000256" key="1">
    <source>
        <dbReference type="ARBA" id="ARBA00004651"/>
    </source>
</evidence>
<evidence type="ECO:0000256" key="6">
    <source>
        <dbReference type="SAM" id="Phobius"/>
    </source>
</evidence>
<dbReference type="InterPro" id="IPR042094">
    <property type="entry name" value="T2SS_GspF_sf"/>
</dbReference>
<keyword evidence="2" id="KW-1003">Cell membrane</keyword>
<reference evidence="8 9" key="1">
    <citation type="submission" date="2017-10" db="EMBL/GenBank/DDBJ databases">
        <title>Sequencing the genomes of 1000 actinobacteria strains.</title>
        <authorList>
            <person name="Klenk H.-P."/>
        </authorList>
    </citation>
    <scope>NUCLEOTIDE SEQUENCE [LARGE SCALE GENOMIC DNA]</scope>
    <source>
        <strain evidence="8 9">DSM 21798</strain>
    </source>
</reference>
<keyword evidence="5 6" id="KW-0472">Membrane</keyword>
<protein>
    <submittedName>
        <fullName evidence="8">Tight adherence protein C</fullName>
    </submittedName>
</protein>
<feature type="transmembrane region" description="Helical" evidence="6">
    <location>
        <begin position="113"/>
        <end position="131"/>
    </location>
</feature>
<dbReference type="Proteomes" id="UP000221369">
    <property type="component" value="Unassembled WGS sequence"/>
</dbReference>
<dbReference type="RefSeq" id="WP_098408591.1">
    <property type="nucleotide sequence ID" value="NZ_PDJE01000001.1"/>
</dbReference>
<dbReference type="Gene3D" id="1.20.81.30">
    <property type="entry name" value="Type II secretion system (T2SS), domain F"/>
    <property type="match status" value="1"/>
</dbReference>
<dbReference type="EMBL" id="PDJE01000001">
    <property type="protein sequence ID" value="PFG31600.1"/>
    <property type="molecule type" value="Genomic_DNA"/>
</dbReference>
<keyword evidence="4 6" id="KW-1133">Transmembrane helix</keyword>
<feature type="transmembrane region" description="Helical" evidence="6">
    <location>
        <begin position="6"/>
        <end position="28"/>
    </location>
</feature>
<keyword evidence="3 6" id="KW-0812">Transmembrane</keyword>
<dbReference type="Pfam" id="PF00482">
    <property type="entry name" value="T2SSF"/>
    <property type="match status" value="1"/>
</dbReference>
<comment type="caution">
    <text evidence="8">The sequence shown here is derived from an EMBL/GenBank/DDBJ whole genome shotgun (WGS) entry which is preliminary data.</text>
</comment>
<dbReference type="PANTHER" id="PTHR35007:SF1">
    <property type="entry name" value="PILUS ASSEMBLY PROTEIN"/>
    <property type="match status" value="1"/>
</dbReference>
<organism evidence="8 9">
    <name type="scientific">Paramicrobacterium agarici</name>
    <dbReference type="NCBI Taxonomy" id="630514"/>
    <lineage>
        <taxon>Bacteria</taxon>
        <taxon>Bacillati</taxon>
        <taxon>Actinomycetota</taxon>
        <taxon>Actinomycetes</taxon>
        <taxon>Micrococcales</taxon>
        <taxon>Microbacteriaceae</taxon>
        <taxon>Paramicrobacterium</taxon>
    </lineage>
</organism>
<accession>A0A2A9E099</accession>
<evidence type="ECO:0000256" key="5">
    <source>
        <dbReference type="ARBA" id="ARBA00023136"/>
    </source>
</evidence>
<sequence>MVSLTEYVGLAIVLGCLLGTGLWSMTAAMPRLRAPRLSERIAPYLLDISDEARQMTQRRVADPLPVLGRLLGPSISRAANLLSATLGGNVSVAKWLAQSGSPLTVQQFRARQVLAASAGLVVGIGFGVVLVQNSRPMAAVAMPIVLAVTGVIACDLVLRRRATTRVSQISEEVPTVLEFLSLSLSAGEGITDALRRIARVGSGELSVELRRVLVDTSAGVPVADALTTCAGRVDSPSLTRAIEQMCAAMEHGSPIAQVLRAQAQDARDDLKRTLLEAAGRKEVAMLVPLVLLILPLSIAFALLPGIFVLRAGF</sequence>
<dbReference type="PANTHER" id="PTHR35007">
    <property type="entry name" value="INTEGRAL MEMBRANE PROTEIN-RELATED"/>
    <property type="match status" value="1"/>
</dbReference>
<feature type="transmembrane region" description="Helical" evidence="6">
    <location>
        <begin position="137"/>
        <end position="158"/>
    </location>
</feature>